<accession>A0A166QM79</accession>
<dbReference type="AlphaFoldDB" id="A0A166QM79"/>
<organism evidence="1 2">
    <name type="scientific">Athelia psychrophila</name>
    <dbReference type="NCBI Taxonomy" id="1759441"/>
    <lineage>
        <taxon>Eukaryota</taxon>
        <taxon>Fungi</taxon>
        <taxon>Dikarya</taxon>
        <taxon>Basidiomycota</taxon>
        <taxon>Agaricomycotina</taxon>
        <taxon>Agaricomycetes</taxon>
        <taxon>Agaricomycetidae</taxon>
        <taxon>Atheliales</taxon>
        <taxon>Atheliaceae</taxon>
        <taxon>Athelia</taxon>
    </lineage>
</organism>
<sequence length="303" mass="32705">MFCHHLPGSHKQEIMKVRRPNRVSLELCSMFTATDTVAITYGTGLSKCIPPSKSPSRHHELFPTVVIDPSTAIPIPDVQEPLSTCTQRSCNIGALSFSSPPTAPSPQPSSTMAFTSTQTADLNAAIHSFAPTQDQLSAWPAAAQLLATIVSLCEDSLGGQGLPPLNGRYFHEAGCLQLMEHHPGIYAMIHQAHASGDYAPIYTLDVLRDQHYVNERGREHAAAAPYLSPFNQAVSSAAQRDASMPMSSFPMLYGLTEHFVADPQFAPLAAAANQHVQSAADERLDQDVLAHLRAMQRGRGSAL</sequence>
<name>A0A166QM79_9AGAM</name>
<proteinExistence type="predicted"/>
<gene>
    <name evidence="1" type="ORF">FIBSPDRAFT_886571</name>
</gene>
<dbReference type="Proteomes" id="UP000076532">
    <property type="component" value="Unassembled WGS sequence"/>
</dbReference>
<reference evidence="1 2" key="1">
    <citation type="journal article" date="2016" name="Mol. Biol. Evol.">
        <title>Comparative Genomics of Early-Diverging Mushroom-Forming Fungi Provides Insights into the Origins of Lignocellulose Decay Capabilities.</title>
        <authorList>
            <person name="Nagy L.G."/>
            <person name="Riley R."/>
            <person name="Tritt A."/>
            <person name="Adam C."/>
            <person name="Daum C."/>
            <person name="Floudas D."/>
            <person name="Sun H."/>
            <person name="Yadav J.S."/>
            <person name="Pangilinan J."/>
            <person name="Larsson K.H."/>
            <person name="Matsuura K."/>
            <person name="Barry K."/>
            <person name="Labutti K."/>
            <person name="Kuo R."/>
            <person name="Ohm R.A."/>
            <person name="Bhattacharya S.S."/>
            <person name="Shirouzu T."/>
            <person name="Yoshinaga Y."/>
            <person name="Martin F.M."/>
            <person name="Grigoriev I.V."/>
            <person name="Hibbett D.S."/>
        </authorList>
    </citation>
    <scope>NUCLEOTIDE SEQUENCE [LARGE SCALE GENOMIC DNA]</scope>
    <source>
        <strain evidence="1 2">CBS 109695</strain>
    </source>
</reference>
<keyword evidence="2" id="KW-1185">Reference proteome</keyword>
<evidence type="ECO:0000313" key="2">
    <source>
        <dbReference type="Proteomes" id="UP000076532"/>
    </source>
</evidence>
<evidence type="ECO:0000313" key="1">
    <source>
        <dbReference type="EMBL" id="KZP27320.1"/>
    </source>
</evidence>
<dbReference type="EMBL" id="KV417509">
    <property type="protein sequence ID" value="KZP27320.1"/>
    <property type="molecule type" value="Genomic_DNA"/>
</dbReference>
<protein>
    <submittedName>
        <fullName evidence="1">Uncharacterized protein</fullName>
    </submittedName>
</protein>